<feature type="compositionally biased region" description="Polar residues" evidence="1">
    <location>
        <begin position="186"/>
        <end position="195"/>
    </location>
</feature>
<dbReference type="EMBL" id="AZGZ01000002">
    <property type="protein sequence ID" value="KZZ97154.1"/>
    <property type="molecule type" value="Genomic_DNA"/>
</dbReference>
<evidence type="ECO:0000313" key="3">
    <source>
        <dbReference type="Proteomes" id="UP000242877"/>
    </source>
</evidence>
<evidence type="ECO:0000313" key="2">
    <source>
        <dbReference type="EMBL" id="KZZ97154.1"/>
    </source>
</evidence>
<feature type="region of interest" description="Disordered" evidence="1">
    <location>
        <begin position="181"/>
        <end position="211"/>
    </location>
</feature>
<sequence length="645" mass="72054">MAFQAPAHLQRTPFASDLHRSRPHSVRGSQPVDRHSREDDDETDEWVLFSPTDKTEQSLSIIEDASNVQRQHSRTSTIRTPLTHTLSRISDLESWNDYEPLPRTGQLLREAAGPGEREDRGEKDGEEDIESTELDSLDDGLHAFNEPLVLRPSLLLASDSFQDPLQHSIAPILPAHDGLGSFVPSGLQQTQDGQRSGTSSSHLTASSAMGVKEDDYVSPVDHVEYNDINVAPPPAHDDPQRDRWQRIEDWRMEQGRALLAELEKEIRRQRRLETKQALKATDSLEQPRTPDYIDNAGDSGPHESAWHRVTRRFIHDIIGIDEDLLAILFGDSFSSYAAGSESEEYSLSQKELVEELDRYSVDSSGIDDMGISERNDVLDRIAKELGILVHHFYEENPLTFSTYASYSSGTPGVPYDEHMSQKTPRQAGTEKDNSASRLYDLPSPADIHLMAMPSPNLFSTLNGKEEGLEDRQMPEQDDDVIAQNNNGGNDRSDHEFWEQKLSVTMIFQFLISRFSGSSPHSTKQPSKPTAPDFSRQQSQREPHDRAEVIRKVHPLVPQAQTAQNQIAYPSIYYSHAHLDMFKDQSHYGPLSVCGSVSRLSANAGASSSSRPYWDLDFSSPDGTKTARATEAANTGLARGGGSWMS</sequence>
<feature type="region of interest" description="Disordered" evidence="1">
    <location>
        <begin position="516"/>
        <end position="545"/>
    </location>
</feature>
<gene>
    <name evidence="2" type="ORF">AAP_00797</name>
</gene>
<feature type="compositionally biased region" description="Low complexity" evidence="1">
    <location>
        <begin position="196"/>
        <end position="208"/>
    </location>
</feature>
<organism evidence="2 3">
    <name type="scientific">Ascosphaera apis ARSEF 7405</name>
    <dbReference type="NCBI Taxonomy" id="392613"/>
    <lineage>
        <taxon>Eukaryota</taxon>
        <taxon>Fungi</taxon>
        <taxon>Dikarya</taxon>
        <taxon>Ascomycota</taxon>
        <taxon>Pezizomycotina</taxon>
        <taxon>Eurotiomycetes</taxon>
        <taxon>Eurotiomycetidae</taxon>
        <taxon>Onygenales</taxon>
        <taxon>Ascosphaeraceae</taxon>
        <taxon>Ascosphaera</taxon>
    </lineage>
</organism>
<dbReference type="AlphaFoldDB" id="A0A168CYA8"/>
<proteinExistence type="predicted"/>
<dbReference type="VEuPathDB" id="FungiDB:AAP_00797"/>
<evidence type="ECO:0000256" key="1">
    <source>
        <dbReference type="SAM" id="MobiDB-lite"/>
    </source>
</evidence>
<feature type="region of interest" description="Disordered" evidence="1">
    <location>
        <begin position="108"/>
        <end position="132"/>
    </location>
</feature>
<keyword evidence="3" id="KW-1185">Reference proteome</keyword>
<comment type="caution">
    <text evidence="2">The sequence shown here is derived from an EMBL/GenBank/DDBJ whole genome shotgun (WGS) entry which is preliminary data.</text>
</comment>
<protein>
    <submittedName>
        <fullName evidence="2">Uncharacterized protein</fullName>
    </submittedName>
</protein>
<accession>A0A168CYA8</accession>
<reference evidence="2 3" key="1">
    <citation type="journal article" date="2016" name="Genome Biol. Evol.">
        <title>Divergent and convergent evolution of fungal pathogenicity.</title>
        <authorList>
            <person name="Shang Y."/>
            <person name="Xiao G."/>
            <person name="Zheng P."/>
            <person name="Cen K."/>
            <person name="Zhan S."/>
            <person name="Wang C."/>
        </authorList>
    </citation>
    <scope>NUCLEOTIDE SEQUENCE [LARGE SCALE GENOMIC DNA]</scope>
    <source>
        <strain evidence="2 3">ARSEF 7405</strain>
    </source>
</reference>
<feature type="region of interest" description="Disordered" evidence="1">
    <location>
        <begin position="412"/>
        <end position="436"/>
    </location>
</feature>
<dbReference type="OrthoDB" id="5402147at2759"/>
<feature type="compositionally biased region" description="Polar residues" evidence="1">
    <location>
        <begin position="66"/>
        <end position="77"/>
    </location>
</feature>
<feature type="region of interest" description="Disordered" evidence="1">
    <location>
        <begin position="1"/>
        <end position="77"/>
    </location>
</feature>
<dbReference type="Proteomes" id="UP000242877">
    <property type="component" value="Unassembled WGS sequence"/>
</dbReference>
<name>A0A168CYA8_9EURO</name>
<feature type="compositionally biased region" description="Polar residues" evidence="1">
    <location>
        <begin position="516"/>
        <end position="527"/>
    </location>
</feature>